<organism evidence="1 2">
    <name type="scientific">[Clostridium] leptum DSM 753</name>
    <dbReference type="NCBI Taxonomy" id="428125"/>
    <lineage>
        <taxon>Bacteria</taxon>
        <taxon>Bacillati</taxon>
        <taxon>Bacillota</taxon>
        <taxon>Clostridia</taxon>
        <taxon>Eubacteriales</taxon>
        <taxon>Oscillospiraceae</taxon>
        <taxon>Oscillospiraceae incertae sedis</taxon>
    </lineage>
</organism>
<proteinExistence type="predicted"/>
<evidence type="ECO:0000313" key="1">
    <source>
        <dbReference type="EMBL" id="EDO61724.1"/>
    </source>
</evidence>
<dbReference type="EMBL" id="ABCB02000017">
    <property type="protein sequence ID" value="EDO61724.1"/>
    <property type="molecule type" value="Genomic_DNA"/>
</dbReference>
<evidence type="ECO:0000313" key="2">
    <source>
        <dbReference type="Proteomes" id="UP000003490"/>
    </source>
</evidence>
<sequence>MRPELGWHHEAKAFVPIPVNYIGADRNEGLFMERKTRPSRRGS</sequence>
<comment type="caution">
    <text evidence="1">The sequence shown here is derived from an EMBL/GenBank/DDBJ whole genome shotgun (WGS) entry which is preliminary data.</text>
</comment>
<reference evidence="1 2" key="1">
    <citation type="submission" date="2007-08" db="EMBL/GenBank/DDBJ databases">
        <title>Draft genome sequence of Clostridium leptum (DSM 753).</title>
        <authorList>
            <person name="Sudarsanam P."/>
            <person name="Ley R."/>
            <person name="Guruge J."/>
            <person name="Turnbaugh P.J."/>
            <person name="Mahowald M."/>
            <person name="Liep D."/>
            <person name="Gordon J."/>
        </authorList>
    </citation>
    <scope>NUCLEOTIDE SEQUENCE [LARGE SCALE GENOMIC DNA]</scope>
    <source>
        <strain evidence="1 2">DSM 753</strain>
    </source>
</reference>
<dbReference type="HOGENOM" id="CLU_3231782_0_0_9"/>
<reference evidence="1 2" key="2">
    <citation type="submission" date="2007-08" db="EMBL/GenBank/DDBJ databases">
        <authorList>
            <person name="Fulton L."/>
            <person name="Clifton S."/>
            <person name="Fulton B."/>
            <person name="Xu J."/>
            <person name="Minx P."/>
            <person name="Pepin K.H."/>
            <person name="Johnson M."/>
            <person name="Thiruvilangam P."/>
            <person name="Bhonagiri V."/>
            <person name="Nash W.E."/>
            <person name="Wang C."/>
            <person name="Mardis E.R."/>
            <person name="Wilson R.K."/>
        </authorList>
    </citation>
    <scope>NUCLEOTIDE SEQUENCE [LARGE SCALE GENOMIC DNA]</scope>
    <source>
        <strain evidence="1 2">DSM 753</strain>
    </source>
</reference>
<dbReference type="Proteomes" id="UP000003490">
    <property type="component" value="Unassembled WGS sequence"/>
</dbReference>
<dbReference type="AlphaFoldDB" id="A7VRP4"/>
<gene>
    <name evidence="1" type="ORF">CLOLEP_01228</name>
</gene>
<accession>A7VRP4</accession>
<name>A7VRP4_9FIRM</name>
<protein>
    <submittedName>
        <fullName evidence="1">Uncharacterized protein</fullName>
    </submittedName>
</protein>